<keyword evidence="1" id="KW-0472">Membrane</keyword>
<dbReference type="EMBL" id="PSQE01000003">
    <property type="protein sequence ID" value="RHN65927.1"/>
    <property type="molecule type" value="Genomic_DNA"/>
</dbReference>
<dbReference type="AlphaFoldDB" id="A0A396ISL0"/>
<comment type="caution">
    <text evidence="3">The sequence shown here is derived from an EMBL/GenBank/DDBJ whole genome shotgun (WGS) entry which is preliminary data.</text>
</comment>
<gene>
    <name evidence="3" type="ORF">MtrunA17_Chr3g0085221</name>
</gene>
<sequence length="50" mass="5870">MMMICVVVWVDLRFCCCYAIRICSDTDPDLCCWVRICVVAVFVVIVCFWK</sequence>
<name>A0A396ISL0_MEDTR</name>
<feature type="transmembrane region" description="Helical" evidence="1">
    <location>
        <begin position="33"/>
        <end position="49"/>
    </location>
</feature>
<proteinExistence type="predicted"/>
<organism evidence="3">
    <name type="scientific">Medicago truncatula</name>
    <name type="common">Barrel medic</name>
    <name type="synonym">Medicago tribuloides</name>
    <dbReference type="NCBI Taxonomy" id="3880"/>
    <lineage>
        <taxon>Eukaryota</taxon>
        <taxon>Viridiplantae</taxon>
        <taxon>Streptophyta</taxon>
        <taxon>Embryophyta</taxon>
        <taxon>Tracheophyta</taxon>
        <taxon>Spermatophyta</taxon>
        <taxon>Magnoliopsida</taxon>
        <taxon>eudicotyledons</taxon>
        <taxon>Gunneridae</taxon>
        <taxon>Pentapetalae</taxon>
        <taxon>rosids</taxon>
        <taxon>fabids</taxon>
        <taxon>Fabales</taxon>
        <taxon>Fabaceae</taxon>
        <taxon>Papilionoideae</taxon>
        <taxon>50 kb inversion clade</taxon>
        <taxon>NPAAA clade</taxon>
        <taxon>Hologalegina</taxon>
        <taxon>IRL clade</taxon>
        <taxon>Trifolieae</taxon>
        <taxon>Medicago</taxon>
    </lineage>
</organism>
<feature type="signal peptide" evidence="2">
    <location>
        <begin position="1"/>
        <end position="19"/>
    </location>
</feature>
<reference evidence="3" key="1">
    <citation type="journal article" date="2018" name="Nat. Plants">
        <title>Whole-genome landscape of Medicago truncatula symbiotic genes.</title>
        <authorList>
            <person name="Pecrix Y."/>
            <person name="Gamas P."/>
            <person name="Carrere S."/>
        </authorList>
    </citation>
    <scope>NUCLEOTIDE SEQUENCE</scope>
    <source>
        <tissue evidence="3">Leaves</tissue>
    </source>
</reference>
<feature type="chain" id="PRO_5017343697" description="Transmembrane protein" evidence="2">
    <location>
        <begin position="20"/>
        <end position="50"/>
    </location>
</feature>
<protein>
    <recommendedName>
        <fullName evidence="4">Transmembrane protein</fullName>
    </recommendedName>
</protein>
<dbReference type="Proteomes" id="UP000265566">
    <property type="component" value="Chromosome 3"/>
</dbReference>
<keyword evidence="1" id="KW-0812">Transmembrane</keyword>
<evidence type="ECO:0000313" key="3">
    <source>
        <dbReference type="EMBL" id="RHN65927.1"/>
    </source>
</evidence>
<dbReference type="Gramene" id="rna13823">
    <property type="protein sequence ID" value="RHN65927.1"/>
    <property type="gene ID" value="gene13823"/>
</dbReference>
<evidence type="ECO:0008006" key="4">
    <source>
        <dbReference type="Google" id="ProtNLM"/>
    </source>
</evidence>
<evidence type="ECO:0000256" key="1">
    <source>
        <dbReference type="SAM" id="Phobius"/>
    </source>
</evidence>
<evidence type="ECO:0000256" key="2">
    <source>
        <dbReference type="SAM" id="SignalP"/>
    </source>
</evidence>
<keyword evidence="1" id="KW-1133">Transmembrane helix</keyword>
<accession>A0A396ISL0</accession>
<keyword evidence="2" id="KW-0732">Signal</keyword>